<feature type="region of interest" description="Disordered" evidence="1">
    <location>
        <begin position="1"/>
        <end position="63"/>
    </location>
</feature>
<reference evidence="2 3" key="1">
    <citation type="journal article" date="2009" name="Int. J. Syst. Evol. Microbiol.">
        <title>Nocardioides caeni sp. nov., isolated from wastewater.</title>
        <authorList>
            <person name="Yoon J.H."/>
            <person name="Kang S.J."/>
            <person name="Park S."/>
            <person name="Kim W."/>
            <person name="Oh T.K."/>
        </authorList>
    </citation>
    <scope>NUCLEOTIDE SEQUENCE [LARGE SCALE GENOMIC DNA]</scope>
    <source>
        <strain evidence="2 3">DSM 23134</strain>
    </source>
</reference>
<protein>
    <submittedName>
        <fullName evidence="2">Uncharacterized protein</fullName>
    </submittedName>
</protein>
<proteinExistence type="predicted"/>
<feature type="compositionally biased region" description="Acidic residues" evidence="1">
    <location>
        <begin position="51"/>
        <end position="63"/>
    </location>
</feature>
<accession>A0A4S8N587</accession>
<evidence type="ECO:0000313" key="2">
    <source>
        <dbReference type="EMBL" id="THV11218.1"/>
    </source>
</evidence>
<evidence type="ECO:0000313" key="3">
    <source>
        <dbReference type="Proteomes" id="UP000307087"/>
    </source>
</evidence>
<dbReference type="RefSeq" id="WP_136563340.1">
    <property type="nucleotide sequence ID" value="NZ_BAABLS010000006.1"/>
</dbReference>
<gene>
    <name evidence="2" type="ORF">E9934_13080</name>
</gene>
<comment type="caution">
    <text evidence="2">The sequence shown here is derived from an EMBL/GenBank/DDBJ whole genome shotgun (WGS) entry which is preliminary data.</text>
</comment>
<dbReference type="Proteomes" id="UP000307087">
    <property type="component" value="Unassembled WGS sequence"/>
</dbReference>
<evidence type="ECO:0000256" key="1">
    <source>
        <dbReference type="SAM" id="MobiDB-lite"/>
    </source>
</evidence>
<sequence length="63" mass="6405">MTTDGKDPRVGSGRGGTLGTGAQGDQPDELRPDKGDEDEKFVVSGGGVADATEDEEPGPTDND</sequence>
<keyword evidence="3" id="KW-1185">Reference proteome</keyword>
<dbReference type="EMBL" id="STGW01000008">
    <property type="protein sequence ID" value="THV11218.1"/>
    <property type="molecule type" value="Genomic_DNA"/>
</dbReference>
<organism evidence="2 3">
    <name type="scientific">Nocardioides caeni</name>
    <dbReference type="NCBI Taxonomy" id="574700"/>
    <lineage>
        <taxon>Bacteria</taxon>
        <taxon>Bacillati</taxon>
        <taxon>Actinomycetota</taxon>
        <taxon>Actinomycetes</taxon>
        <taxon>Propionibacteriales</taxon>
        <taxon>Nocardioidaceae</taxon>
        <taxon>Nocardioides</taxon>
    </lineage>
</organism>
<feature type="compositionally biased region" description="Gly residues" evidence="1">
    <location>
        <begin position="12"/>
        <end position="22"/>
    </location>
</feature>
<dbReference type="AlphaFoldDB" id="A0A4S8N587"/>
<name>A0A4S8N587_9ACTN</name>